<name>A0A8S3XM09_PARAO</name>
<protein>
    <submittedName>
        <fullName evidence="1">(apollo) hypothetical protein</fullName>
    </submittedName>
</protein>
<sequence>MMLQILVDLANSLSQIYAEECFRVWKPRFRCLLLGFTVSLKNEKLYTVALAILYNIGMKDEGIDYLEPVISEDNGDQQMLSRSS</sequence>
<comment type="caution">
    <text evidence="1">The sequence shown here is derived from an EMBL/GenBank/DDBJ whole genome shotgun (WGS) entry which is preliminary data.</text>
</comment>
<gene>
    <name evidence="1" type="ORF">PAPOLLO_LOCUS18944</name>
</gene>
<organism evidence="1 2">
    <name type="scientific">Parnassius apollo</name>
    <name type="common">Apollo butterfly</name>
    <name type="synonym">Papilio apollo</name>
    <dbReference type="NCBI Taxonomy" id="110799"/>
    <lineage>
        <taxon>Eukaryota</taxon>
        <taxon>Metazoa</taxon>
        <taxon>Ecdysozoa</taxon>
        <taxon>Arthropoda</taxon>
        <taxon>Hexapoda</taxon>
        <taxon>Insecta</taxon>
        <taxon>Pterygota</taxon>
        <taxon>Neoptera</taxon>
        <taxon>Endopterygota</taxon>
        <taxon>Lepidoptera</taxon>
        <taxon>Glossata</taxon>
        <taxon>Ditrysia</taxon>
        <taxon>Papilionoidea</taxon>
        <taxon>Papilionidae</taxon>
        <taxon>Parnassiinae</taxon>
        <taxon>Parnassini</taxon>
        <taxon>Parnassius</taxon>
        <taxon>Parnassius</taxon>
    </lineage>
</organism>
<reference evidence="1" key="1">
    <citation type="submission" date="2021-04" db="EMBL/GenBank/DDBJ databases">
        <authorList>
            <person name="Tunstrom K."/>
        </authorList>
    </citation>
    <scope>NUCLEOTIDE SEQUENCE</scope>
</reference>
<dbReference type="EMBL" id="CAJQZP010001196">
    <property type="protein sequence ID" value="CAG5028030.1"/>
    <property type="molecule type" value="Genomic_DNA"/>
</dbReference>
<dbReference type="AlphaFoldDB" id="A0A8S3XM09"/>
<keyword evidence="2" id="KW-1185">Reference proteome</keyword>
<accession>A0A8S3XM09</accession>
<evidence type="ECO:0000313" key="1">
    <source>
        <dbReference type="EMBL" id="CAG5028030.1"/>
    </source>
</evidence>
<proteinExistence type="predicted"/>
<dbReference type="Proteomes" id="UP000691718">
    <property type="component" value="Unassembled WGS sequence"/>
</dbReference>
<evidence type="ECO:0000313" key="2">
    <source>
        <dbReference type="Proteomes" id="UP000691718"/>
    </source>
</evidence>
<dbReference type="OrthoDB" id="2430314at2759"/>